<dbReference type="PATRIC" id="fig|1618776.3.peg.370"/>
<organism evidence="4 5">
    <name type="scientific">Candidatus Nomurabacteria bacterium GW2011_GWF2_40_12</name>
    <dbReference type="NCBI Taxonomy" id="1618776"/>
    <lineage>
        <taxon>Bacteria</taxon>
        <taxon>Candidatus Nomuraibacteriota</taxon>
    </lineage>
</organism>
<feature type="coiled-coil region" evidence="1">
    <location>
        <begin position="107"/>
        <end position="162"/>
    </location>
</feature>
<proteinExistence type="predicted"/>
<dbReference type="Proteomes" id="UP000034301">
    <property type="component" value="Unassembled WGS sequence"/>
</dbReference>
<accession>A0A0G0QSM1</accession>
<keyword evidence="3" id="KW-1133">Transmembrane helix</keyword>
<name>A0A0G0QSM1_9BACT</name>
<feature type="region of interest" description="Disordered" evidence="2">
    <location>
        <begin position="190"/>
        <end position="219"/>
    </location>
</feature>
<feature type="coiled-coil region" evidence="1">
    <location>
        <begin position="448"/>
        <end position="495"/>
    </location>
</feature>
<evidence type="ECO:0000313" key="5">
    <source>
        <dbReference type="Proteomes" id="UP000034301"/>
    </source>
</evidence>
<sequence length="951" mass="106074">MGDPKPNKMKNVLIPEIIDPGNSKKKHKEKALKTDPLIEVVLKKQETPNEDVLEIPFDRATRKNLLDLGQSKEKIEESLDLMNSIFENDFEEVEESKETPYNLPKLSSVTEKKIAYLEEELERQKRALTHLESLGDVTEEGRNKLKKNIELTQQTIDNLKYVGDVPINTSPETIPPTTPIPVVSGYSYADGGKPEIPTPTPETKPTTTPEPTPNPEPAPAVEPIPTPEILPTTPEATPTLTLEDIEYKLNEARAKYAEEYKKFLASAGRITRAKRFIFGAKIKEIPIELKVLEQEYEKATVEYGNMMFQEKKTSLENFSQTMGQAFNIPLSPLAIERELDKYKQNEIFTRVIIEEQIRLNALKAESLPPKEKGILKKGLGWYLNPETPRWKKLLVSTALGTAVIATVSGGTVVAAGGITYYVGLRLTRSAVGAVMGQGANKIFDKLVKEKSTAKRADEEKKLAEMFKEETFDVSLAKSKKEYAEILEREQKAKRNRLITKAVLGLAVGAGTSMGMSYGIGHLAHNASDQLHTTGTSEGHQPDSIDEVLHKANVKLQGARLKAGIDTKALEDIKTAAPTTPTSTPVPEMPAAETIKLDEAAIIQKGEGIEHAFRRQIDNNPELAKSLGFKGDVGDIKALHEFSGGAAHKVAMEHGYVNKVTGEEIRIRPANDVAYQLKLENGKLKVDELKFGDGLIEEHGPGSQFEKDIEKYEYKHIKPSVAKDTTISETIPSSDLKINAEDLKAKIEAQMDASEGSLNSAEENANMEQLSQTLRKQGYTGDPTDRKAVDEFFKKLRDDSAKPEQPSYLRGPKVWGNPDLTPEQNDFTQHHADFIGKNPSDLDIDELMQAYETRQKDIEFIFKDSPHEPSEIWNGLKSEKAFKIIDQTESQNPETRNMAEYLIKIRNFTGLEPKNSFFLFGKAKTVDDYVAQGLQKIVEKGQIEEFKASLRE</sequence>
<feature type="compositionally biased region" description="Pro residues" evidence="2">
    <location>
        <begin position="196"/>
        <end position="219"/>
    </location>
</feature>
<feature type="region of interest" description="Disordered" evidence="2">
    <location>
        <begin position="798"/>
        <end position="817"/>
    </location>
</feature>
<evidence type="ECO:0000313" key="4">
    <source>
        <dbReference type="EMBL" id="KKR43153.1"/>
    </source>
</evidence>
<reference evidence="4 5" key="1">
    <citation type="journal article" date="2015" name="Nature">
        <title>rRNA introns, odd ribosomes, and small enigmatic genomes across a large radiation of phyla.</title>
        <authorList>
            <person name="Brown C.T."/>
            <person name="Hug L.A."/>
            <person name="Thomas B.C."/>
            <person name="Sharon I."/>
            <person name="Castelle C.J."/>
            <person name="Singh A."/>
            <person name="Wilkins M.J."/>
            <person name="Williams K.H."/>
            <person name="Banfield J.F."/>
        </authorList>
    </citation>
    <scope>NUCLEOTIDE SEQUENCE [LARGE SCALE GENOMIC DNA]</scope>
</reference>
<evidence type="ECO:0000256" key="2">
    <source>
        <dbReference type="SAM" id="MobiDB-lite"/>
    </source>
</evidence>
<protein>
    <submittedName>
        <fullName evidence="4">FecR protein</fullName>
    </submittedName>
</protein>
<dbReference type="EMBL" id="LBYC01000007">
    <property type="protein sequence ID" value="KKR43153.1"/>
    <property type="molecule type" value="Genomic_DNA"/>
</dbReference>
<gene>
    <name evidence="4" type="ORF">UT78_C0007G0006</name>
</gene>
<comment type="caution">
    <text evidence="4">The sequence shown here is derived from an EMBL/GenBank/DDBJ whole genome shotgun (WGS) entry which is preliminary data.</text>
</comment>
<keyword evidence="1" id="KW-0175">Coiled coil</keyword>
<evidence type="ECO:0000256" key="1">
    <source>
        <dbReference type="SAM" id="Coils"/>
    </source>
</evidence>
<feature type="transmembrane region" description="Helical" evidence="3">
    <location>
        <begin position="497"/>
        <end position="519"/>
    </location>
</feature>
<evidence type="ECO:0000256" key="3">
    <source>
        <dbReference type="SAM" id="Phobius"/>
    </source>
</evidence>
<keyword evidence="3" id="KW-0812">Transmembrane</keyword>
<keyword evidence="3" id="KW-0472">Membrane</keyword>
<dbReference type="AlphaFoldDB" id="A0A0G0QSM1"/>
<feature type="transmembrane region" description="Helical" evidence="3">
    <location>
        <begin position="393"/>
        <end position="422"/>
    </location>
</feature>